<evidence type="ECO:0000256" key="1">
    <source>
        <dbReference type="SAM" id="MobiDB-lite"/>
    </source>
</evidence>
<reference evidence="2" key="1">
    <citation type="submission" date="2022-10" db="EMBL/GenBank/DDBJ databases">
        <authorList>
            <person name="Chen Y."/>
            <person name="Dougan E. K."/>
            <person name="Chan C."/>
            <person name="Rhodes N."/>
            <person name="Thang M."/>
        </authorList>
    </citation>
    <scope>NUCLEOTIDE SEQUENCE</scope>
</reference>
<dbReference type="EMBL" id="CAMXCT020002558">
    <property type="protein sequence ID" value="CAL1152314.1"/>
    <property type="molecule type" value="Genomic_DNA"/>
</dbReference>
<evidence type="ECO:0000313" key="2">
    <source>
        <dbReference type="EMBL" id="CAI3998939.1"/>
    </source>
</evidence>
<dbReference type="OrthoDB" id="444931at2759"/>
<reference evidence="3" key="2">
    <citation type="submission" date="2024-04" db="EMBL/GenBank/DDBJ databases">
        <authorList>
            <person name="Chen Y."/>
            <person name="Shah S."/>
            <person name="Dougan E. K."/>
            <person name="Thang M."/>
            <person name="Chan C."/>
        </authorList>
    </citation>
    <scope>NUCLEOTIDE SEQUENCE [LARGE SCALE GENOMIC DNA]</scope>
</reference>
<evidence type="ECO:0000313" key="3">
    <source>
        <dbReference type="EMBL" id="CAL1152314.1"/>
    </source>
</evidence>
<sequence>MDHGSRWLRLFRVRQSTWRTGRECRQRRQHQQLVVPLPPPPLSFGAPPPPPAERIPPPPPLAPASATPAAAVPPPPPGSALPSPQMIVRPDLSQFDSTSEVQQILQEIKSEGPRAAISSNWERIKELHEKEAFSIQEIVWLFDRCRSVTALRTASLNARVLGNPDEASIPLGTLIVQLFTNFVCHQIPSLEPSEITCFIEALTSPALPMDEFWLFMMAKQIQDTSDRFSPSQIVTIARCYAWKNLEDEEFFDALCSSVHRRLAEFTLPQLAQFLFSCARVRFLHQELCADAFPLFQDHASVSALDGAALGAVITAAGMLDWRSFDSVSCCRLLASRPWKDLHAAQGASDLAMGLALATVMQTSSGSRLLLLTLLESFSSLPVKANWSRKEVAMLQRRVILTGLCAAFGVPKREAWDLAQLRIVQATFDKLQSYLDRTGTRTNSWEPESSRFHLEVVAILNLLEVQHHLEYPQMPFQLDVMITPEQLNAANLEIDANEPSEASE</sequence>
<evidence type="ECO:0000313" key="4">
    <source>
        <dbReference type="Proteomes" id="UP001152797"/>
    </source>
</evidence>
<dbReference type="EMBL" id="CAMXCT030002558">
    <property type="protein sequence ID" value="CAL4786251.1"/>
    <property type="molecule type" value="Genomic_DNA"/>
</dbReference>
<comment type="caution">
    <text evidence="2">The sequence shown here is derived from an EMBL/GenBank/DDBJ whole genome shotgun (WGS) entry which is preliminary data.</text>
</comment>
<dbReference type="AlphaFoldDB" id="A0A9P1CV95"/>
<organism evidence="2">
    <name type="scientific">Cladocopium goreaui</name>
    <dbReference type="NCBI Taxonomy" id="2562237"/>
    <lineage>
        <taxon>Eukaryota</taxon>
        <taxon>Sar</taxon>
        <taxon>Alveolata</taxon>
        <taxon>Dinophyceae</taxon>
        <taxon>Suessiales</taxon>
        <taxon>Symbiodiniaceae</taxon>
        <taxon>Cladocopium</taxon>
    </lineage>
</organism>
<dbReference type="Proteomes" id="UP001152797">
    <property type="component" value="Unassembled WGS sequence"/>
</dbReference>
<name>A0A9P1CV95_9DINO</name>
<dbReference type="EMBL" id="CAMXCT010002558">
    <property type="protein sequence ID" value="CAI3998939.1"/>
    <property type="molecule type" value="Genomic_DNA"/>
</dbReference>
<keyword evidence="4" id="KW-1185">Reference proteome</keyword>
<accession>A0A9P1CV95</accession>
<protein>
    <submittedName>
        <fullName evidence="2">Uncharacterized protein</fullName>
    </submittedName>
</protein>
<gene>
    <name evidence="2" type="ORF">C1SCF055_LOCUS25196</name>
</gene>
<feature type="region of interest" description="Disordered" evidence="1">
    <location>
        <begin position="22"/>
        <end position="86"/>
    </location>
</feature>
<feature type="compositionally biased region" description="Pro residues" evidence="1">
    <location>
        <begin position="36"/>
        <end position="62"/>
    </location>
</feature>
<proteinExistence type="predicted"/>